<evidence type="ECO:0000259" key="2">
    <source>
        <dbReference type="Pfam" id="PF00149"/>
    </source>
</evidence>
<organism evidence="3 4">
    <name type="scientific">Candidatus Fimenecus excrementigallinarum</name>
    <dbReference type="NCBI Taxonomy" id="2840816"/>
    <lineage>
        <taxon>Bacteria</taxon>
        <taxon>Bacillati</taxon>
        <taxon>Bacillota</taxon>
        <taxon>Clostridia</taxon>
        <taxon>Candidatus Fimenecus</taxon>
    </lineage>
</organism>
<evidence type="ECO:0000313" key="4">
    <source>
        <dbReference type="Proteomes" id="UP000824071"/>
    </source>
</evidence>
<dbReference type="GO" id="GO:0016788">
    <property type="term" value="F:hydrolase activity, acting on ester bonds"/>
    <property type="evidence" value="ECO:0007669"/>
    <property type="project" value="TreeGrafter"/>
</dbReference>
<name>A0A9D1IDP8_9FIRM</name>
<protein>
    <submittedName>
        <fullName evidence="3">Metallophosphoesterase</fullName>
    </submittedName>
</protein>
<dbReference type="Pfam" id="PF00149">
    <property type="entry name" value="Metallophos"/>
    <property type="match status" value="1"/>
</dbReference>
<reference evidence="3" key="1">
    <citation type="submission" date="2020-10" db="EMBL/GenBank/DDBJ databases">
        <authorList>
            <person name="Gilroy R."/>
        </authorList>
    </citation>
    <scope>NUCLEOTIDE SEQUENCE</scope>
    <source>
        <strain evidence="3">ChiGjej1B1-19959</strain>
    </source>
</reference>
<dbReference type="PROSITE" id="PS51257">
    <property type="entry name" value="PROKAR_LIPOPROTEIN"/>
    <property type="match status" value="1"/>
</dbReference>
<accession>A0A9D1IDP8</accession>
<evidence type="ECO:0000256" key="1">
    <source>
        <dbReference type="SAM" id="SignalP"/>
    </source>
</evidence>
<dbReference type="AlphaFoldDB" id="A0A9D1IDP8"/>
<dbReference type="InterPro" id="IPR029052">
    <property type="entry name" value="Metallo-depent_PP-like"/>
</dbReference>
<evidence type="ECO:0000313" key="3">
    <source>
        <dbReference type="EMBL" id="HIU35070.1"/>
    </source>
</evidence>
<comment type="caution">
    <text evidence="3">The sequence shown here is derived from an EMBL/GenBank/DDBJ whole genome shotgun (WGS) entry which is preliminary data.</text>
</comment>
<feature type="chain" id="PRO_5038757065" evidence="1">
    <location>
        <begin position="23"/>
        <end position="335"/>
    </location>
</feature>
<dbReference type="Proteomes" id="UP000824071">
    <property type="component" value="Unassembled WGS sequence"/>
</dbReference>
<dbReference type="SUPFAM" id="SSF56300">
    <property type="entry name" value="Metallo-dependent phosphatases"/>
    <property type="match status" value="1"/>
</dbReference>
<dbReference type="Gene3D" id="3.60.21.10">
    <property type="match status" value="1"/>
</dbReference>
<sequence>MKTKIGVSLLVLLVLVSFTACGGDITGRSQTASVVGRDVPTFAVDANGDFTVLQFTDTHLISGTTGKDEKTLAAIRTQIETQTPDLVVFSGDMVEGSNADPRFDKLSALETVGALFEELGQYWAYVPGNNDGEKNGSTEDVVAVLSAYGHCIMADAENLTGATQYAIDLLRADGSLAHSLLFMDSLARDAHNEYDFMKADQVQWAKDTIAQKQAANPQVTVSLFFHMNTPNFAFAGQSGVPYSAEISPVPTDFYSGIDGNAALDSVLAEAGCVGLVSIGHIHPETNYVSFYNNTYYQVVRASGFGVTDAPGCAQITIHTNAETAEAMYDFAELTF</sequence>
<dbReference type="PANTHER" id="PTHR32440">
    <property type="entry name" value="PHOSPHATASE DCR2-RELATED-RELATED"/>
    <property type="match status" value="1"/>
</dbReference>
<dbReference type="GO" id="GO:0005737">
    <property type="term" value="C:cytoplasm"/>
    <property type="evidence" value="ECO:0007669"/>
    <property type="project" value="TreeGrafter"/>
</dbReference>
<feature type="domain" description="Calcineurin-like phosphoesterase" evidence="2">
    <location>
        <begin position="51"/>
        <end position="282"/>
    </location>
</feature>
<proteinExistence type="predicted"/>
<keyword evidence="1" id="KW-0732">Signal</keyword>
<dbReference type="PANTHER" id="PTHR32440:SF0">
    <property type="entry name" value="PHOSPHATASE DCR2-RELATED"/>
    <property type="match status" value="1"/>
</dbReference>
<dbReference type="InterPro" id="IPR004843">
    <property type="entry name" value="Calcineurin-like_PHP"/>
</dbReference>
<feature type="signal peptide" evidence="1">
    <location>
        <begin position="1"/>
        <end position="22"/>
    </location>
</feature>
<dbReference type="EMBL" id="DVMW01000003">
    <property type="protein sequence ID" value="HIU35070.1"/>
    <property type="molecule type" value="Genomic_DNA"/>
</dbReference>
<reference evidence="3" key="2">
    <citation type="journal article" date="2021" name="PeerJ">
        <title>Extensive microbial diversity within the chicken gut microbiome revealed by metagenomics and culture.</title>
        <authorList>
            <person name="Gilroy R."/>
            <person name="Ravi A."/>
            <person name="Getino M."/>
            <person name="Pursley I."/>
            <person name="Horton D.L."/>
            <person name="Alikhan N.F."/>
            <person name="Baker D."/>
            <person name="Gharbi K."/>
            <person name="Hall N."/>
            <person name="Watson M."/>
            <person name="Adriaenssens E.M."/>
            <person name="Foster-Nyarko E."/>
            <person name="Jarju S."/>
            <person name="Secka A."/>
            <person name="Antonio M."/>
            <person name="Oren A."/>
            <person name="Chaudhuri R.R."/>
            <person name="La Ragione R."/>
            <person name="Hildebrand F."/>
            <person name="Pallen M.J."/>
        </authorList>
    </citation>
    <scope>NUCLEOTIDE SEQUENCE</scope>
    <source>
        <strain evidence="3">ChiGjej1B1-19959</strain>
    </source>
</reference>
<gene>
    <name evidence="3" type="ORF">IAC53_00475</name>
</gene>